<keyword evidence="3" id="KW-1185">Reference proteome</keyword>
<sequence>MAGPLTKALVKIFGKGFYRAHAGALLFLFVTVINYCFFIKTAGTLPTDALTYFQLIITITLITSPTIMLLFFALLMIYTVKSWQFAAGLLLMDEHQFLFYSSTSLNRVKQFKSWFFVQLLINIPAIIYALFALVIGIIHQHYTIPLIILLYILFLTMLSAAAYVLMVNRFRDGKRFSFIIRLSGNRNKPFFSLFLYHLSDKGKLAYLITKLLSISIAATGLFYLFEDIRLDARAAGIVMLTVIMTHVVLIYKAHYFEETFLGFARNMPYRRYRLFLNFSITFLVLLVPEIIWLYIRVDFFTATGLLLFGTGTALFFRGLLFLSGLKMNKFLFRTFLLFLVMVWLILYGLIWWLTPVVVLLAFTLFYYKYYRLQASVIR</sequence>
<dbReference type="EMBL" id="WRXN01000009">
    <property type="protein sequence ID" value="MVT10562.1"/>
    <property type="molecule type" value="Genomic_DNA"/>
</dbReference>
<protein>
    <submittedName>
        <fullName evidence="2">Uncharacterized protein</fullName>
    </submittedName>
</protein>
<proteinExistence type="predicted"/>
<reference evidence="2 3" key="1">
    <citation type="submission" date="2019-12" db="EMBL/GenBank/DDBJ databases">
        <title>Chitinophaga sp. strain ysch24 (GDMCC 1.1355), whole genome shotgun sequence.</title>
        <authorList>
            <person name="Zhang X."/>
        </authorList>
    </citation>
    <scope>NUCLEOTIDE SEQUENCE [LARGE SCALE GENOMIC DNA]</scope>
    <source>
        <strain evidence="3">ysch24</strain>
    </source>
</reference>
<keyword evidence="1" id="KW-0472">Membrane</keyword>
<organism evidence="2 3">
    <name type="scientific">Chitinophaga tropicalis</name>
    <dbReference type="NCBI Taxonomy" id="2683588"/>
    <lineage>
        <taxon>Bacteria</taxon>
        <taxon>Pseudomonadati</taxon>
        <taxon>Bacteroidota</taxon>
        <taxon>Chitinophagia</taxon>
        <taxon>Chitinophagales</taxon>
        <taxon>Chitinophagaceae</taxon>
        <taxon>Chitinophaga</taxon>
    </lineage>
</organism>
<gene>
    <name evidence="2" type="ORF">GO493_19990</name>
</gene>
<feature type="transmembrane region" description="Helical" evidence="1">
    <location>
        <begin position="114"/>
        <end position="138"/>
    </location>
</feature>
<evidence type="ECO:0000313" key="2">
    <source>
        <dbReference type="EMBL" id="MVT10562.1"/>
    </source>
</evidence>
<feature type="transmembrane region" description="Helical" evidence="1">
    <location>
        <begin position="352"/>
        <end position="370"/>
    </location>
</feature>
<accession>A0A7K1U875</accession>
<feature type="transmembrane region" description="Helical" evidence="1">
    <location>
        <begin position="231"/>
        <end position="253"/>
    </location>
</feature>
<evidence type="ECO:0000256" key="1">
    <source>
        <dbReference type="SAM" id="Phobius"/>
    </source>
</evidence>
<name>A0A7K1U875_9BACT</name>
<comment type="caution">
    <text evidence="2">The sequence shown here is derived from an EMBL/GenBank/DDBJ whole genome shotgun (WGS) entry which is preliminary data.</text>
</comment>
<keyword evidence="1" id="KW-0812">Transmembrane</keyword>
<feature type="transmembrane region" description="Helical" evidence="1">
    <location>
        <begin position="50"/>
        <end position="77"/>
    </location>
</feature>
<feature type="transmembrane region" description="Helical" evidence="1">
    <location>
        <begin position="204"/>
        <end position="225"/>
    </location>
</feature>
<dbReference type="RefSeq" id="WP_157308004.1">
    <property type="nucleotide sequence ID" value="NZ_WRXN01000009.1"/>
</dbReference>
<feature type="transmembrane region" description="Helical" evidence="1">
    <location>
        <begin position="301"/>
        <end position="323"/>
    </location>
</feature>
<feature type="transmembrane region" description="Helical" evidence="1">
    <location>
        <begin position="330"/>
        <end position="346"/>
    </location>
</feature>
<dbReference type="Proteomes" id="UP000461730">
    <property type="component" value="Unassembled WGS sequence"/>
</dbReference>
<feature type="transmembrane region" description="Helical" evidence="1">
    <location>
        <begin position="20"/>
        <end position="38"/>
    </location>
</feature>
<feature type="transmembrane region" description="Helical" evidence="1">
    <location>
        <begin position="274"/>
        <end position="295"/>
    </location>
</feature>
<evidence type="ECO:0000313" key="3">
    <source>
        <dbReference type="Proteomes" id="UP000461730"/>
    </source>
</evidence>
<keyword evidence="1" id="KW-1133">Transmembrane helix</keyword>
<feature type="transmembrane region" description="Helical" evidence="1">
    <location>
        <begin position="144"/>
        <end position="166"/>
    </location>
</feature>
<dbReference type="AlphaFoldDB" id="A0A7K1U875"/>